<gene>
    <name evidence="1" type="ORF">C8N35_104217</name>
</gene>
<dbReference type="OrthoDB" id="7870532at2"/>
<dbReference type="RefSeq" id="WP_107990192.1">
    <property type="nucleotide sequence ID" value="NZ_QAYG01000004.1"/>
</dbReference>
<protein>
    <submittedName>
        <fullName evidence="1">Uncharacterized protein</fullName>
    </submittedName>
</protein>
<comment type="caution">
    <text evidence="1">The sequence shown here is derived from an EMBL/GenBank/DDBJ whole genome shotgun (WGS) entry which is preliminary data.</text>
</comment>
<dbReference type="AlphaFoldDB" id="A0A2T5VA08"/>
<dbReference type="Proteomes" id="UP000244081">
    <property type="component" value="Unassembled WGS sequence"/>
</dbReference>
<organism evidence="1 2">
    <name type="scientific">Breoghania corrubedonensis</name>
    <dbReference type="NCBI Taxonomy" id="665038"/>
    <lineage>
        <taxon>Bacteria</taxon>
        <taxon>Pseudomonadati</taxon>
        <taxon>Pseudomonadota</taxon>
        <taxon>Alphaproteobacteria</taxon>
        <taxon>Hyphomicrobiales</taxon>
        <taxon>Stappiaceae</taxon>
        <taxon>Breoghania</taxon>
    </lineage>
</organism>
<accession>A0A2T5VA08</accession>
<proteinExistence type="predicted"/>
<reference evidence="1 2" key="1">
    <citation type="submission" date="2018-04" db="EMBL/GenBank/DDBJ databases">
        <title>Genomic Encyclopedia of Archaeal and Bacterial Type Strains, Phase II (KMG-II): from individual species to whole genera.</title>
        <authorList>
            <person name="Goeker M."/>
        </authorList>
    </citation>
    <scope>NUCLEOTIDE SEQUENCE [LARGE SCALE GENOMIC DNA]</scope>
    <source>
        <strain evidence="1 2">DSM 23382</strain>
    </source>
</reference>
<evidence type="ECO:0000313" key="1">
    <source>
        <dbReference type="EMBL" id="PTW60592.1"/>
    </source>
</evidence>
<sequence>MPTMTLNSDLTYAIEAKHFRRLAADLSHLNEHRQPPSLLRLAPTIEAWSTTLVPQAALIGSISDVAILEPLFALSLNDGWARLASGWANLGSHVDDLAGAEGDGGNHR</sequence>
<keyword evidence="2" id="KW-1185">Reference proteome</keyword>
<evidence type="ECO:0000313" key="2">
    <source>
        <dbReference type="Proteomes" id="UP000244081"/>
    </source>
</evidence>
<name>A0A2T5VA08_9HYPH</name>
<dbReference type="EMBL" id="QAYG01000004">
    <property type="protein sequence ID" value="PTW60592.1"/>
    <property type="molecule type" value="Genomic_DNA"/>
</dbReference>